<feature type="compositionally biased region" description="Acidic residues" evidence="1">
    <location>
        <begin position="190"/>
        <end position="209"/>
    </location>
</feature>
<feature type="compositionally biased region" description="Low complexity" evidence="1">
    <location>
        <begin position="55"/>
        <end position="69"/>
    </location>
</feature>
<feature type="region of interest" description="Disordered" evidence="1">
    <location>
        <begin position="41"/>
        <end position="133"/>
    </location>
</feature>
<reference evidence="2 3" key="1">
    <citation type="journal article" date="2015" name="Genome Biol. Evol.">
        <title>Comparative Genomics of a Bacterivorous Green Alga Reveals Evolutionary Causalities and Consequences of Phago-Mixotrophic Mode of Nutrition.</title>
        <authorList>
            <person name="Burns J.A."/>
            <person name="Paasch A."/>
            <person name="Narechania A."/>
            <person name="Kim E."/>
        </authorList>
    </citation>
    <scope>NUCLEOTIDE SEQUENCE [LARGE SCALE GENOMIC DNA]</scope>
    <source>
        <strain evidence="2 3">PLY_AMNH</strain>
    </source>
</reference>
<sequence length="209" mass="21721">GSLLAALKDRKSLNWTFGVGLQLEPASPAVTRLVGASGSNPFSPASDASGADPFSATASEASTAGTPASQASTPASISGGWGANFLPSPAESASSGTFSGKASPNVSGELDPGGSSQPLQHNQAARSNGTWKTARRAGVMVPILTRERTQRLGSRVLGTKVGEVQEDYKGWFTASHRLAQFESQGKPEMEPEPEPEMEPEPEPEPEMEL</sequence>
<feature type="region of interest" description="Disordered" evidence="1">
    <location>
        <begin position="182"/>
        <end position="209"/>
    </location>
</feature>
<name>A0AAE0EM13_9CHLO</name>
<evidence type="ECO:0000313" key="3">
    <source>
        <dbReference type="Proteomes" id="UP001190700"/>
    </source>
</evidence>
<feature type="non-terminal residue" evidence="2">
    <location>
        <position position="1"/>
    </location>
</feature>
<dbReference type="Proteomes" id="UP001190700">
    <property type="component" value="Unassembled WGS sequence"/>
</dbReference>
<evidence type="ECO:0000313" key="2">
    <source>
        <dbReference type="EMBL" id="KAK3233331.1"/>
    </source>
</evidence>
<feature type="compositionally biased region" description="Polar residues" evidence="1">
    <location>
        <begin position="114"/>
        <end position="131"/>
    </location>
</feature>
<dbReference type="AlphaFoldDB" id="A0AAE0EM13"/>
<feature type="compositionally biased region" description="Polar residues" evidence="1">
    <location>
        <begin position="91"/>
        <end position="106"/>
    </location>
</feature>
<organism evidence="2 3">
    <name type="scientific">Cymbomonas tetramitiformis</name>
    <dbReference type="NCBI Taxonomy" id="36881"/>
    <lineage>
        <taxon>Eukaryota</taxon>
        <taxon>Viridiplantae</taxon>
        <taxon>Chlorophyta</taxon>
        <taxon>Pyramimonadophyceae</taxon>
        <taxon>Pyramimonadales</taxon>
        <taxon>Pyramimonadaceae</taxon>
        <taxon>Cymbomonas</taxon>
    </lineage>
</organism>
<protein>
    <submittedName>
        <fullName evidence="2">Uncharacterized protein</fullName>
    </submittedName>
</protein>
<keyword evidence="3" id="KW-1185">Reference proteome</keyword>
<evidence type="ECO:0000256" key="1">
    <source>
        <dbReference type="SAM" id="MobiDB-lite"/>
    </source>
</evidence>
<accession>A0AAE0EM13</accession>
<proteinExistence type="predicted"/>
<comment type="caution">
    <text evidence="2">The sequence shown here is derived from an EMBL/GenBank/DDBJ whole genome shotgun (WGS) entry which is preliminary data.</text>
</comment>
<dbReference type="EMBL" id="LGRX02035748">
    <property type="protein sequence ID" value="KAK3233331.1"/>
    <property type="molecule type" value="Genomic_DNA"/>
</dbReference>
<gene>
    <name evidence="2" type="ORF">CYMTET_56362</name>
</gene>